<feature type="binding site" evidence="13">
    <location>
        <position position="103"/>
    </location>
    <ligand>
        <name>Zn(2+)</name>
        <dbReference type="ChEBI" id="CHEBI:29105"/>
    </ligand>
</feature>
<feature type="binding site" evidence="13">
    <location>
        <position position="106"/>
    </location>
    <ligand>
        <name>Zn(2+)</name>
        <dbReference type="ChEBI" id="CHEBI:29105"/>
    </ligand>
</feature>
<dbReference type="Gene3D" id="3.30.1490.190">
    <property type="match status" value="1"/>
</dbReference>
<feature type="binding site" evidence="14">
    <location>
        <position position="97"/>
    </location>
    <ligand>
        <name>Fe cation</name>
        <dbReference type="ChEBI" id="CHEBI:24875"/>
    </ligand>
</feature>
<accession>A0A4R2MAX7</accession>
<feature type="binding site" evidence="13">
    <location>
        <position position="146"/>
    </location>
    <ligand>
        <name>Zn(2+)</name>
        <dbReference type="ChEBI" id="CHEBI:29105"/>
    </ligand>
</feature>
<evidence type="ECO:0000256" key="6">
    <source>
        <dbReference type="ARBA" id="ARBA00022491"/>
    </source>
</evidence>
<reference evidence="17 18" key="1">
    <citation type="submission" date="2019-03" db="EMBL/GenBank/DDBJ databases">
        <title>Genomic Encyclopedia of Type Strains, Phase IV (KMG-IV): sequencing the most valuable type-strain genomes for metagenomic binning, comparative biology and taxonomic classification.</title>
        <authorList>
            <person name="Goeker M."/>
        </authorList>
    </citation>
    <scope>NUCLEOTIDE SEQUENCE [LARGE SCALE GENOMIC DNA]</scope>
    <source>
        <strain evidence="17 18">DSM 1709</strain>
    </source>
</reference>
<comment type="cofactor">
    <cofactor evidence="14">
        <name>Mn(2+)</name>
        <dbReference type="ChEBI" id="CHEBI:29035"/>
    </cofactor>
    <cofactor evidence="14">
        <name>Fe(2+)</name>
        <dbReference type="ChEBI" id="CHEBI:29033"/>
    </cofactor>
    <text evidence="14">Binds 1 Mn(2+) or Fe(2+) ion per subunit.</text>
</comment>
<dbReference type="Pfam" id="PF01475">
    <property type="entry name" value="FUR"/>
    <property type="match status" value="1"/>
</dbReference>
<keyword evidence="7 13" id="KW-0479">Metal-binding</keyword>
<evidence type="ECO:0000256" key="3">
    <source>
        <dbReference type="ARBA" id="ARBA00011738"/>
    </source>
</evidence>
<feature type="region of interest" description="Disordered" evidence="16">
    <location>
        <begin position="1"/>
        <end position="20"/>
    </location>
</feature>
<proteinExistence type="inferred from homology"/>
<dbReference type="PANTHER" id="PTHR33202:SF2">
    <property type="entry name" value="FERRIC UPTAKE REGULATION PROTEIN"/>
    <property type="match status" value="1"/>
</dbReference>
<name>A0A4R2MAX7_RUBGE</name>
<dbReference type="GO" id="GO:0001216">
    <property type="term" value="F:DNA-binding transcription activator activity"/>
    <property type="evidence" value="ECO:0007669"/>
    <property type="project" value="UniProtKB-ARBA"/>
</dbReference>
<dbReference type="InterPro" id="IPR036388">
    <property type="entry name" value="WH-like_DNA-bd_sf"/>
</dbReference>
<dbReference type="Proteomes" id="UP000295106">
    <property type="component" value="Unassembled WGS sequence"/>
</dbReference>
<evidence type="ECO:0000256" key="1">
    <source>
        <dbReference type="ARBA" id="ARBA00004496"/>
    </source>
</evidence>
<feature type="binding site" evidence="14">
    <location>
        <position position="99"/>
    </location>
    <ligand>
        <name>Fe cation</name>
        <dbReference type="ChEBI" id="CHEBI:24875"/>
    </ligand>
</feature>
<evidence type="ECO:0000256" key="2">
    <source>
        <dbReference type="ARBA" id="ARBA00007957"/>
    </source>
</evidence>
<protein>
    <recommendedName>
        <fullName evidence="4 15">Ferric uptake regulation protein</fullName>
    </recommendedName>
</protein>
<evidence type="ECO:0000256" key="15">
    <source>
        <dbReference type="RuleBase" id="RU364037"/>
    </source>
</evidence>
<dbReference type="SUPFAM" id="SSF46785">
    <property type="entry name" value="Winged helix' DNA-binding domain"/>
    <property type="match status" value="1"/>
</dbReference>
<dbReference type="GO" id="GO:0032993">
    <property type="term" value="C:protein-DNA complex"/>
    <property type="evidence" value="ECO:0007669"/>
    <property type="project" value="UniProtKB-ARBA"/>
</dbReference>
<dbReference type="PANTHER" id="PTHR33202">
    <property type="entry name" value="ZINC UPTAKE REGULATION PROTEIN"/>
    <property type="match status" value="1"/>
</dbReference>
<keyword evidence="9 14" id="KW-0408">Iron</keyword>
<evidence type="ECO:0000256" key="14">
    <source>
        <dbReference type="PIRSR" id="PIRSR602481-2"/>
    </source>
</evidence>
<sequence>MRPAPMDARERDSRDPALSATGLRLTQPRLRILEIFRDSPVRHLSAEDVHRRALELGLDIGLPTVYRVLGQFEQARLLLRSQLEGLRAVYELNPGDHHDHLVCVRCGRVEEFADAQIEARQEAVARQRGFELQHHRLALFGLCADCARLPREGGPQD</sequence>
<keyword evidence="11 15" id="KW-0238">DNA-binding</keyword>
<dbReference type="InterPro" id="IPR043135">
    <property type="entry name" value="Fur_C"/>
</dbReference>
<dbReference type="CDD" id="cd07153">
    <property type="entry name" value="Fur_like"/>
    <property type="match status" value="1"/>
</dbReference>
<comment type="caution">
    <text evidence="17">The sequence shown here is derived from an EMBL/GenBank/DDBJ whole genome shotgun (WGS) entry which is preliminary data.</text>
</comment>
<evidence type="ECO:0000256" key="10">
    <source>
        <dbReference type="ARBA" id="ARBA00023015"/>
    </source>
</evidence>
<evidence type="ECO:0000256" key="9">
    <source>
        <dbReference type="ARBA" id="ARBA00023004"/>
    </source>
</evidence>
<evidence type="ECO:0000256" key="16">
    <source>
        <dbReference type="SAM" id="MobiDB-lite"/>
    </source>
</evidence>
<evidence type="ECO:0000256" key="4">
    <source>
        <dbReference type="ARBA" id="ARBA00020910"/>
    </source>
</evidence>
<dbReference type="AlphaFoldDB" id="A0A4R2MAX7"/>
<dbReference type="InterPro" id="IPR036390">
    <property type="entry name" value="WH_DNA-bd_sf"/>
</dbReference>
<dbReference type="Gene3D" id="1.10.10.10">
    <property type="entry name" value="Winged helix-like DNA-binding domain superfamily/Winged helix DNA-binding domain"/>
    <property type="match status" value="1"/>
</dbReference>
<evidence type="ECO:0000256" key="8">
    <source>
        <dbReference type="ARBA" id="ARBA00022833"/>
    </source>
</evidence>
<dbReference type="GO" id="GO:1900705">
    <property type="term" value="P:negative regulation of siderophore biosynthetic process"/>
    <property type="evidence" value="ECO:0007669"/>
    <property type="project" value="TreeGrafter"/>
</dbReference>
<dbReference type="EMBL" id="SLXD01000009">
    <property type="protein sequence ID" value="TCP01504.1"/>
    <property type="molecule type" value="Genomic_DNA"/>
</dbReference>
<comment type="subcellular location">
    <subcellularLocation>
        <location evidence="1 15">Cytoplasm</location>
    </subcellularLocation>
</comment>
<gene>
    <name evidence="15" type="primary">fur</name>
    <name evidence="17" type="ORF">EV684_109143</name>
</gene>
<dbReference type="GO" id="GO:0000976">
    <property type="term" value="F:transcription cis-regulatory region binding"/>
    <property type="evidence" value="ECO:0007669"/>
    <property type="project" value="TreeGrafter"/>
</dbReference>
<evidence type="ECO:0000256" key="12">
    <source>
        <dbReference type="ARBA" id="ARBA00023163"/>
    </source>
</evidence>
<evidence type="ECO:0000313" key="17">
    <source>
        <dbReference type="EMBL" id="TCP01504.1"/>
    </source>
</evidence>
<comment type="subunit">
    <text evidence="3 15">Homodimer.</text>
</comment>
<dbReference type="FunFam" id="1.10.10.10:FF:000007">
    <property type="entry name" value="Ferric uptake regulation protein"/>
    <property type="match status" value="1"/>
</dbReference>
<dbReference type="GO" id="GO:0005829">
    <property type="term" value="C:cytosol"/>
    <property type="evidence" value="ECO:0007669"/>
    <property type="project" value="TreeGrafter"/>
</dbReference>
<comment type="cofactor">
    <cofactor evidence="13">
        <name>Zn(2+)</name>
        <dbReference type="ChEBI" id="CHEBI:29105"/>
    </cofactor>
    <text evidence="13">Binds 1 zinc ion per subunit.</text>
</comment>
<keyword evidence="5 15" id="KW-0963">Cytoplasm</keyword>
<keyword evidence="8 13" id="KW-0862">Zinc</keyword>
<keyword evidence="6 15" id="KW-0678">Repressor</keyword>
<dbReference type="InterPro" id="IPR002481">
    <property type="entry name" value="FUR"/>
</dbReference>
<keyword evidence="12 15" id="KW-0804">Transcription</keyword>
<comment type="similarity">
    <text evidence="2 15">Belongs to the Fur family.</text>
</comment>
<dbReference type="GO" id="GO:0045892">
    <property type="term" value="P:negative regulation of DNA-templated transcription"/>
    <property type="evidence" value="ECO:0007669"/>
    <property type="project" value="TreeGrafter"/>
</dbReference>
<evidence type="ECO:0000313" key="18">
    <source>
        <dbReference type="Proteomes" id="UP000295106"/>
    </source>
</evidence>
<keyword evidence="10 15" id="KW-0805">Transcription regulation</keyword>
<feature type="binding site" evidence="14">
    <location>
        <position position="118"/>
    </location>
    <ligand>
        <name>Fe cation</name>
        <dbReference type="ChEBI" id="CHEBI:24875"/>
    </ligand>
</feature>
<evidence type="ECO:0000256" key="13">
    <source>
        <dbReference type="PIRSR" id="PIRSR602481-1"/>
    </source>
</evidence>
<dbReference type="GO" id="GO:0008270">
    <property type="term" value="F:zinc ion binding"/>
    <property type="evidence" value="ECO:0007669"/>
    <property type="project" value="TreeGrafter"/>
</dbReference>
<evidence type="ECO:0000256" key="11">
    <source>
        <dbReference type="ARBA" id="ARBA00023125"/>
    </source>
</evidence>
<evidence type="ECO:0000256" key="5">
    <source>
        <dbReference type="ARBA" id="ARBA00022490"/>
    </source>
</evidence>
<dbReference type="FunFam" id="3.30.1490.190:FF:000001">
    <property type="entry name" value="Ferric uptake regulation protein"/>
    <property type="match status" value="1"/>
</dbReference>
<organism evidence="17 18">
    <name type="scientific">Rubrivivax gelatinosus</name>
    <name type="common">Rhodocyclus gelatinosus</name>
    <name type="synonym">Rhodopseudomonas gelatinosa</name>
    <dbReference type="NCBI Taxonomy" id="28068"/>
    <lineage>
        <taxon>Bacteria</taxon>
        <taxon>Pseudomonadati</taxon>
        <taxon>Pseudomonadota</taxon>
        <taxon>Betaproteobacteria</taxon>
        <taxon>Burkholderiales</taxon>
        <taxon>Sphaerotilaceae</taxon>
        <taxon>Rubrivivax</taxon>
    </lineage>
</organism>
<feature type="binding site" evidence="14">
    <location>
        <position position="135"/>
    </location>
    <ligand>
        <name>Fe cation</name>
        <dbReference type="ChEBI" id="CHEBI:24875"/>
    </ligand>
</feature>
<evidence type="ECO:0000256" key="7">
    <source>
        <dbReference type="ARBA" id="ARBA00022723"/>
    </source>
</evidence>
<feature type="binding site" evidence="13">
    <location>
        <position position="143"/>
    </location>
    <ligand>
        <name>Zn(2+)</name>
        <dbReference type="ChEBI" id="CHEBI:29105"/>
    </ligand>
</feature>